<reference evidence="1 3" key="1">
    <citation type="journal article" date="2008" name="Science">
        <title>The Physcomitrella genome reveals evolutionary insights into the conquest of land by plants.</title>
        <authorList>
            <person name="Rensing S."/>
            <person name="Lang D."/>
            <person name="Zimmer A."/>
            <person name="Terry A."/>
            <person name="Salamov A."/>
            <person name="Shapiro H."/>
            <person name="Nishiyama T."/>
            <person name="Perroud P.-F."/>
            <person name="Lindquist E."/>
            <person name="Kamisugi Y."/>
            <person name="Tanahashi T."/>
            <person name="Sakakibara K."/>
            <person name="Fujita T."/>
            <person name="Oishi K."/>
            <person name="Shin-I T."/>
            <person name="Kuroki Y."/>
            <person name="Toyoda A."/>
            <person name="Suzuki Y."/>
            <person name="Hashimoto A."/>
            <person name="Yamaguchi K."/>
            <person name="Sugano A."/>
            <person name="Kohara Y."/>
            <person name="Fujiyama A."/>
            <person name="Anterola A."/>
            <person name="Aoki S."/>
            <person name="Ashton N."/>
            <person name="Barbazuk W.B."/>
            <person name="Barker E."/>
            <person name="Bennetzen J."/>
            <person name="Bezanilla M."/>
            <person name="Blankenship R."/>
            <person name="Cho S.H."/>
            <person name="Dutcher S."/>
            <person name="Estelle M."/>
            <person name="Fawcett J.A."/>
            <person name="Gundlach H."/>
            <person name="Hanada K."/>
            <person name="Heyl A."/>
            <person name="Hicks K.A."/>
            <person name="Hugh J."/>
            <person name="Lohr M."/>
            <person name="Mayer K."/>
            <person name="Melkozernov A."/>
            <person name="Murata T."/>
            <person name="Nelson D."/>
            <person name="Pils B."/>
            <person name="Prigge M."/>
            <person name="Reiss B."/>
            <person name="Renner T."/>
            <person name="Rombauts S."/>
            <person name="Rushton P."/>
            <person name="Sanderfoot A."/>
            <person name="Schween G."/>
            <person name="Shiu S.-H."/>
            <person name="Stueber K."/>
            <person name="Theodoulou F.L."/>
            <person name="Tu H."/>
            <person name="Van de Peer Y."/>
            <person name="Verrier P.J."/>
            <person name="Waters E."/>
            <person name="Wood A."/>
            <person name="Yang L."/>
            <person name="Cove D."/>
            <person name="Cuming A."/>
            <person name="Hasebe M."/>
            <person name="Lucas S."/>
            <person name="Mishler D.B."/>
            <person name="Reski R."/>
            <person name="Grigoriev I."/>
            <person name="Quatrano R.S."/>
            <person name="Boore J.L."/>
        </authorList>
    </citation>
    <scope>NUCLEOTIDE SEQUENCE [LARGE SCALE GENOMIC DNA]</scope>
    <source>
        <strain evidence="2 3">cv. Gransden 2004</strain>
    </source>
</reference>
<keyword evidence="3" id="KW-1185">Reference proteome</keyword>
<reference evidence="2" key="3">
    <citation type="submission" date="2020-12" db="UniProtKB">
        <authorList>
            <consortium name="EnsemblPlants"/>
        </authorList>
    </citation>
    <scope>IDENTIFICATION</scope>
</reference>
<dbReference type="InParanoid" id="A0A2K1J8I7"/>
<evidence type="ECO:0000313" key="1">
    <source>
        <dbReference type="EMBL" id="PNR37836.1"/>
    </source>
</evidence>
<reference evidence="1 3" key="2">
    <citation type="journal article" date="2018" name="Plant J.">
        <title>The Physcomitrella patens chromosome-scale assembly reveals moss genome structure and evolution.</title>
        <authorList>
            <person name="Lang D."/>
            <person name="Ullrich K.K."/>
            <person name="Murat F."/>
            <person name="Fuchs J."/>
            <person name="Jenkins J."/>
            <person name="Haas F.B."/>
            <person name="Piednoel M."/>
            <person name="Gundlach H."/>
            <person name="Van Bel M."/>
            <person name="Meyberg R."/>
            <person name="Vives C."/>
            <person name="Morata J."/>
            <person name="Symeonidi A."/>
            <person name="Hiss M."/>
            <person name="Muchero W."/>
            <person name="Kamisugi Y."/>
            <person name="Saleh O."/>
            <person name="Blanc G."/>
            <person name="Decker E.L."/>
            <person name="van Gessel N."/>
            <person name="Grimwood J."/>
            <person name="Hayes R.D."/>
            <person name="Graham S.W."/>
            <person name="Gunter L.E."/>
            <person name="McDaniel S.F."/>
            <person name="Hoernstein S.N.W."/>
            <person name="Larsson A."/>
            <person name="Li F.W."/>
            <person name="Perroud P.F."/>
            <person name="Phillips J."/>
            <person name="Ranjan P."/>
            <person name="Rokshar D.S."/>
            <person name="Rothfels C.J."/>
            <person name="Schneider L."/>
            <person name="Shu S."/>
            <person name="Stevenson D.W."/>
            <person name="Thummler F."/>
            <person name="Tillich M."/>
            <person name="Villarreal Aguilar J.C."/>
            <person name="Widiez T."/>
            <person name="Wong G.K."/>
            <person name="Wymore A."/>
            <person name="Zhang Y."/>
            <person name="Zimmer A.D."/>
            <person name="Quatrano R.S."/>
            <person name="Mayer K.F.X."/>
            <person name="Goodstein D."/>
            <person name="Casacuberta J.M."/>
            <person name="Vandepoele K."/>
            <person name="Reski R."/>
            <person name="Cuming A.C."/>
            <person name="Tuskan G.A."/>
            <person name="Maumus F."/>
            <person name="Salse J."/>
            <person name="Schmutz J."/>
            <person name="Rensing S.A."/>
        </authorList>
    </citation>
    <scope>NUCLEOTIDE SEQUENCE [LARGE SCALE GENOMIC DNA]</scope>
    <source>
        <strain evidence="2 3">cv. Gransden 2004</strain>
    </source>
</reference>
<evidence type="ECO:0000313" key="2">
    <source>
        <dbReference type="EnsemblPlants" id="Pp3c16_13800V3.1"/>
    </source>
</evidence>
<protein>
    <submittedName>
        <fullName evidence="1 2">Uncharacterized protein</fullName>
    </submittedName>
</protein>
<dbReference type="EnsemblPlants" id="Pp3c16_13800V3.1">
    <property type="protein sequence ID" value="Pp3c16_13800V3.1"/>
    <property type="gene ID" value="Pp3c16_13800"/>
</dbReference>
<sequence>MGCCILVHALCKGLALFTKMPRAKESYPRDVSGESSLENDLGRRMGCCGGERAACCALLGICATLFF</sequence>
<dbReference type="EMBL" id="ABEU02000016">
    <property type="protein sequence ID" value="PNR37836.1"/>
    <property type="molecule type" value="Genomic_DNA"/>
</dbReference>
<dbReference type="AlphaFoldDB" id="A0A2K1J8I7"/>
<gene>
    <name evidence="1" type="ORF">PHYPA_020945</name>
</gene>
<accession>A0A2K1J8I7</accession>
<evidence type="ECO:0000313" key="3">
    <source>
        <dbReference type="Proteomes" id="UP000006727"/>
    </source>
</evidence>
<dbReference type="Gramene" id="Pp3c16_13800V3.1">
    <property type="protein sequence ID" value="Pp3c16_13800V3.1"/>
    <property type="gene ID" value="Pp3c16_13800"/>
</dbReference>
<dbReference type="Proteomes" id="UP000006727">
    <property type="component" value="Chromosome 16"/>
</dbReference>
<proteinExistence type="predicted"/>
<organism evidence="1">
    <name type="scientific">Physcomitrium patens</name>
    <name type="common">Spreading-leaved earth moss</name>
    <name type="synonym">Physcomitrella patens</name>
    <dbReference type="NCBI Taxonomy" id="3218"/>
    <lineage>
        <taxon>Eukaryota</taxon>
        <taxon>Viridiplantae</taxon>
        <taxon>Streptophyta</taxon>
        <taxon>Embryophyta</taxon>
        <taxon>Bryophyta</taxon>
        <taxon>Bryophytina</taxon>
        <taxon>Bryopsida</taxon>
        <taxon>Funariidae</taxon>
        <taxon>Funariales</taxon>
        <taxon>Funariaceae</taxon>
        <taxon>Physcomitrium</taxon>
    </lineage>
</organism>
<name>A0A2K1J8I7_PHYPA</name>